<dbReference type="RefSeq" id="XP_030933562.1">
    <property type="nucleotide sequence ID" value="XM_031077702.1"/>
</dbReference>
<dbReference type="InParanoid" id="A0A7N2MHJ8"/>
<feature type="domain" description="PWWP" evidence="2">
    <location>
        <begin position="26"/>
        <end position="86"/>
    </location>
</feature>
<dbReference type="AlphaFoldDB" id="A0A7N2MHJ8"/>
<dbReference type="EnsemblPlants" id="QL09p017632:mrna">
    <property type="protein sequence ID" value="QL09p017632:mrna"/>
    <property type="gene ID" value="QL09p017632"/>
</dbReference>
<dbReference type="GeneID" id="115959352"/>
<dbReference type="Gene3D" id="2.30.30.140">
    <property type="match status" value="1"/>
</dbReference>
<dbReference type="RefSeq" id="XP_030933563.1">
    <property type="nucleotide sequence ID" value="XM_031077703.1"/>
</dbReference>
<dbReference type="PROSITE" id="PS50812">
    <property type="entry name" value="PWWP"/>
    <property type="match status" value="1"/>
</dbReference>
<proteinExistence type="predicted"/>
<dbReference type="SUPFAM" id="SSF63748">
    <property type="entry name" value="Tudor/PWWP/MBT"/>
    <property type="match status" value="1"/>
</dbReference>
<sequence length="201" mass="22137">MKNKNLTNGEIGKKGVEEIATNKVTLGDLIWVKHDGGSWWPAQIIDENRGSIKPGDKSAGKVRVRLYGSNEYLYVDPVKCHSKFELELKQNNGSYSKILEKSLEKDLPHSKPSRSKRQGAKSKDDEAPEKERKQKRPKQSSKSADNGGSKSADNGETNSPSSDTTLFGKSPELSARKLKVMQSLGLIAPSGSPFHKMDTLI</sequence>
<reference evidence="3" key="2">
    <citation type="submission" date="2021-01" db="UniProtKB">
        <authorList>
            <consortium name="EnsemblPlants"/>
        </authorList>
    </citation>
    <scope>IDENTIFICATION</scope>
</reference>
<feature type="region of interest" description="Disordered" evidence="1">
    <location>
        <begin position="103"/>
        <end position="170"/>
    </location>
</feature>
<dbReference type="InterPro" id="IPR000313">
    <property type="entry name" value="PWWP_dom"/>
</dbReference>
<dbReference type="Pfam" id="PF00855">
    <property type="entry name" value="PWWP"/>
    <property type="match status" value="1"/>
</dbReference>
<dbReference type="RefSeq" id="XP_030933561.1">
    <property type="nucleotide sequence ID" value="XM_031077701.1"/>
</dbReference>
<evidence type="ECO:0000259" key="2">
    <source>
        <dbReference type="PROSITE" id="PS50812"/>
    </source>
</evidence>
<evidence type="ECO:0000256" key="1">
    <source>
        <dbReference type="SAM" id="MobiDB-lite"/>
    </source>
</evidence>
<evidence type="ECO:0000313" key="4">
    <source>
        <dbReference type="Proteomes" id="UP000594261"/>
    </source>
</evidence>
<evidence type="ECO:0000313" key="3">
    <source>
        <dbReference type="EnsemblPlants" id="QL09p017632:mrna"/>
    </source>
</evidence>
<protein>
    <recommendedName>
        <fullName evidence="2">PWWP domain-containing protein</fullName>
    </recommendedName>
</protein>
<feature type="compositionally biased region" description="Basic and acidic residues" evidence="1">
    <location>
        <begin position="121"/>
        <end position="132"/>
    </location>
</feature>
<accession>A0A7N2MHJ8</accession>
<reference evidence="3 4" key="1">
    <citation type="journal article" date="2016" name="G3 (Bethesda)">
        <title>First Draft Assembly and Annotation of the Genome of a California Endemic Oak Quercus lobata Nee (Fagaceae).</title>
        <authorList>
            <person name="Sork V.L."/>
            <person name="Fitz-Gibbon S.T."/>
            <person name="Puiu D."/>
            <person name="Crepeau M."/>
            <person name="Gugger P.F."/>
            <person name="Sherman R."/>
            <person name="Stevens K."/>
            <person name="Langley C.H."/>
            <person name="Pellegrini M."/>
            <person name="Salzberg S.L."/>
        </authorList>
    </citation>
    <scope>NUCLEOTIDE SEQUENCE [LARGE SCALE GENOMIC DNA]</scope>
    <source>
        <strain evidence="3 4">cv. SW786</strain>
    </source>
</reference>
<keyword evidence="4" id="KW-1185">Reference proteome</keyword>
<dbReference type="OrthoDB" id="641149at2759"/>
<name>A0A7N2MHJ8_QUELO</name>
<dbReference type="KEGG" id="qlo:115959352"/>
<dbReference type="EMBL" id="LRBV02000009">
    <property type="status" value="NOT_ANNOTATED_CDS"/>
    <property type="molecule type" value="Genomic_DNA"/>
</dbReference>
<feature type="compositionally biased region" description="Polar residues" evidence="1">
    <location>
        <begin position="143"/>
        <end position="167"/>
    </location>
</feature>
<dbReference type="Gramene" id="QL09p017632:mrna">
    <property type="protein sequence ID" value="QL09p017632:mrna"/>
    <property type="gene ID" value="QL09p017632"/>
</dbReference>
<dbReference type="CDD" id="cd05162">
    <property type="entry name" value="PWWP"/>
    <property type="match status" value="1"/>
</dbReference>
<gene>
    <name evidence="3" type="primary">LOC115959352</name>
</gene>
<organism evidence="3 4">
    <name type="scientific">Quercus lobata</name>
    <name type="common">Valley oak</name>
    <dbReference type="NCBI Taxonomy" id="97700"/>
    <lineage>
        <taxon>Eukaryota</taxon>
        <taxon>Viridiplantae</taxon>
        <taxon>Streptophyta</taxon>
        <taxon>Embryophyta</taxon>
        <taxon>Tracheophyta</taxon>
        <taxon>Spermatophyta</taxon>
        <taxon>Magnoliopsida</taxon>
        <taxon>eudicotyledons</taxon>
        <taxon>Gunneridae</taxon>
        <taxon>Pentapetalae</taxon>
        <taxon>rosids</taxon>
        <taxon>fabids</taxon>
        <taxon>Fagales</taxon>
        <taxon>Fagaceae</taxon>
        <taxon>Quercus</taxon>
    </lineage>
</organism>
<dbReference type="Proteomes" id="UP000594261">
    <property type="component" value="Chromosome 9"/>
</dbReference>
<dbReference type="RefSeq" id="XP_030933565.1">
    <property type="nucleotide sequence ID" value="XM_031077705.1"/>
</dbReference>
<dbReference type="RefSeq" id="XP_030933564.1">
    <property type="nucleotide sequence ID" value="XM_031077704.1"/>
</dbReference>
<dbReference type="OMA" id="HSKFELE"/>
<feature type="compositionally biased region" description="Basic residues" evidence="1">
    <location>
        <begin position="111"/>
        <end position="120"/>
    </location>
</feature>